<accession>A0A0C3IB17</accession>
<keyword evidence="2" id="KW-1185">Reference proteome</keyword>
<dbReference type="AlphaFoldDB" id="A0A0C3IB17"/>
<comment type="caution">
    <text evidence="1">The sequence shown here is derived from an EMBL/GenBank/DDBJ whole genome shotgun (WGS) entry which is preliminary data.</text>
</comment>
<sequence length="183" mass="21613">MKRTKKLSHPIYNLLINRNLDRFTVIQARDELQQSEDRFDDDNHARKYIYRQINHLVSNGYLKTLGKGREKLYIKTEAFNLGSFSKKTVKRYKCKSLEEEKSVQTVQTEQYIEALEKERVQYKSELSVTYAEEQEYSRLMSRFPDKKELLMPIYVRAKERSESTLGKINALTSALNAIQHPVL</sequence>
<evidence type="ECO:0000313" key="2">
    <source>
        <dbReference type="Proteomes" id="UP000031977"/>
    </source>
</evidence>
<proteinExistence type="predicted"/>
<protein>
    <recommendedName>
        <fullName evidence="3">Transcriptional regulator VspR</fullName>
    </recommendedName>
</protein>
<dbReference type="OrthoDB" id="5829733at2"/>
<dbReference type="EMBL" id="JXOK01000006">
    <property type="protein sequence ID" value="KIN12165.1"/>
    <property type="molecule type" value="Genomic_DNA"/>
</dbReference>
<gene>
    <name evidence="1" type="ORF">SU60_02380</name>
</gene>
<organism evidence="1 2">
    <name type="scientific">Vibrio mytili</name>
    <dbReference type="NCBI Taxonomy" id="50718"/>
    <lineage>
        <taxon>Bacteria</taxon>
        <taxon>Pseudomonadati</taxon>
        <taxon>Pseudomonadota</taxon>
        <taxon>Gammaproteobacteria</taxon>
        <taxon>Vibrionales</taxon>
        <taxon>Vibrionaceae</taxon>
        <taxon>Vibrio</taxon>
    </lineage>
</organism>
<evidence type="ECO:0000313" key="1">
    <source>
        <dbReference type="EMBL" id="KIN12165.1"/>
    </source>
</evidence>
<dbReference type="Proteomes" id="UP000031977">
    <property type="component" value="Unassembled WGS sequence"/>
</dbReference>
<evidence type="ECO:0008006" key="3">
    <source>
        <dbReference type="Google" id="ProtNLM"/>
    </source>
</evidence>
<dbReference type="RefSeq" id="WP_041154152.1">
    <property type="nucleotide sequence ID" value="NZ_CBCRVP010000004.1"/>
</dbReference>
<reference evidence="1 2" key="1">
    <citation type="submission" date="2015-01" db="EMBL/GenBank/DDBJ databases">
        <title>Draft genome of Vibrio mytili type strain CAIM 528.</title>
        <authorList>
            <person name="Gonzalez-Castillo A."/>
            <person name="Gomez-Gil B."/>
            <person name="Enciso-Ibarra J."/>
        </authorList>
    </citation>
    <scope>NUCLEOTIDE SEQUENCE [LARGE SCALE GENOMIC DNA]</scope>
    <source>
        <strain evidence="1 2">CAIM 528</strain>
    </source>
</reference>
<name>A0A0C3IB17_9VIBR</name>